<feature type="signal peptide" evidence="1">
    <location>
        <begin position="1"/>
        <end position="20"/>
    </location>
</feature>
<dbReference type="InterPro" id="IPR021556">
    <property type="entry name" value="DUF2950"/>
</dbReference>
<dbReference type="OrthoDB" id="108782at2"/>
<evidence type="ECO:0000256" key="1">
    <source>
        <dbReference type="SAM" id="SignalP"/>
    </source>
</evidence>
<reference evidence="3" key="1">
    <citation type="submission" date="2017-09" db="EMBL/GenBank/DDBJ databases">
        <title>FDA dAtabase for Regulatory Grade micrObial Sequences (FDA-ARGOS): Supporting development and validation of Infectious Disease Dx tests.</title>
        <authorList>
            <person name="Minogue T."/>
            <person name="Wolcott M."/>
            <person name="Wasieloski L."/>
            <person name="Aguilar W."/>
            <person name="Moore D."/>
            <person name="Tallon L."/>
            <person name="Sadzewicz L."/>
            <person name="Ott S."/>
            <person name="Zhao X."/>
            <person name="Nagaraj S."/>
            <person name="Vavikolanu K."/>
            <person name="Aluvathingal J."/>
            <person name="Nadendla S."/>
            <person name="Sichtig H."/>
        </authorList>
    </citation>
    <scope>NUCLEOTIDE SEQUENCE [LARGE SCALE GENOMIC DNA]</scope>
    <source>
        <strain evidence="3">FDAARGOS_404</strain>
    </source>
</reference>
<gene>
    <name evidence="2" type="ORF">CRX53_02130</name>
</gene>
<dbReference type="EMBL" id="PDLK01000002">
    <property type="protein sequence ID" value="PHH02846.1"/>
    <property type="molecule type" value="Genomic_DNA"/>
</dbReference>
<name>A0A855EUD9_9ENTR</name>
<accession>A0A855EUD9</accession>
<comment type="caution">
    <text evidence="2">The sequence shown here is derived from an EMBL/GenBank/DDBJ whole genome shotgun (WGS) entry which is preliminary data.</text>
</comment>
<feature type="chain" id="PRO_5032886975" evidence="1">
    <location>
        <begin position="21"/>
        <end position="264"/>
    </location>
</feature>
<evidence type="ECO:0000313" key="2">
    <source>
        <dbReference type="EMBL" id="PHH02846.1"/>
    </source>
</evidence>
<keyword evidence="1" id="KW-0732">Signal</keyword>
<dbReference type="Proteomes" id="UP000222768">
    <property type="component" value="Unassembled WGS sequence"/>
</dbReference>
<dbReference type="AlphaFoldDB" id="A0A855EUD9"/>
<protein>
    <submittedName>
        <fullName evidence="2">DUF2950 domain-containing protein</fullName>
    </submittedName>
</protein>
<organism evidence="2 3">
    <name type="scientific">Leclercia adecarboxylata</name>
    <dbReference type="NCBI Taxonomy" id="83655"/>
    <lineage>
        <taxon>Bacteria</taxon>
        <taxon>Pseudomonadati</taxon>
        <taxon>Pseudomonadota</taxon>
        <taxon>Gammaproteobacteria</taxon>
        <taxon>Enterobacterales</taxon>
        <taxon>Enterobacteriaceae</taxon>
        <taxon>Leclercia</taxon>
    </lineage>
</organism>
<evidence type="ECO:0000313" key="3">
    <source>
        <dbReference type="Proteomes" id="UP000222768"/>
    </source>
</evidence>
<sequence length="264" mass="29471">MKSKLLSGMMLFMVSTGAFAQHYFSTPEQATDALAKAINEQNDNALSNLLGEDWRTFLPTDGIDPEAVDRFKRDWQVNHHTVIDGDMAWLIVGEYHWQLPVPAVKRAGGWQFDMQAAKEEILTREVGRNELAAIEALHAYVDAQDSYYALTSQYAQKIVSSEGKKDGLYWPVKPGEAPSPLGPAFSPKAPGQGYHGYHFRILPDSKSGFAMIAWPVSYGETGVMSFMINGEDRVWQANLGEQSAEEAKAIPTFNPDDRWQRVAQ</sequence>
<proteinExistence type="predicted"/>
<dbReference type="RefSeq" id="WP_032616566.1">
    <property type="nucleotide sequence ID" value="NZ_CP043397.1"/>
</dbReference>
<dbReference type="Pfam" id="PF11453">
    <property type="entry name" value="DUF2950"/>
    <property type="match status" value="2"/>
</dbReference>